<dbReference type="GO" id="GO:0033917">
    <property type="term" value="F:exo-poly-alpha-galacturonosidase activity"/>
    <property type="evidence" value="ECO:0007669"/>
    <property type="project" value="UniProtKB-EC"/>
</dbReference>
<proteinExistence type="inferred from homology"/>
<dbReference type="PANTHER" id="PTHR31339:SF9">
    <property type="entry name" value="PLASMIN AND FIBRONECTIN-BINDING PROTEIN A"/>
    <property type="match status" value="1"/>
</dbReference>
<dbReference type="InterPro" id="IPR011050">
    <property type="entry name" value="Pectin_lyase_fold/virulence"/>
</dbReference>
<dbReference type="InterPro" id="IPR006626">
    <property type="entry name" value="PbH1"/>
</dbReference>
<comment type="similarity">
    <text evidence="1 4">Belongs to the glycosyl hydrolase 28 family.</text>
</comment>
<reference evidence="6 7" key="1">
    <citation type="submission" date="2019-02" db="EMBL/GenBank/DDBJ databases">
        <title>Deep-cultivation of Planctomycetes and their phenomic and genomic characterization uncovers novel biology.</title>
        <authorList>
            <person name="Wiegand S."/>
            <person name="Jogler M."/>
            <person name="Boedeker C."/>
            <person name="Pinto D."/>
            <person name="Vollmers J."/>
            <person name="Rivas-Marin E."/>
            <person name="Kohn T."/>
            <person name="Peeters S.H."/>
            <person name="Heuer A."/>
            <person name="Rast P."/>
            <person name="Oberbeckmann S."/>
            <person name="Bunk B."/>
            <person name="Jeske O."/>
            <person name="Meyerdierks A."/>
            <person name="Storesund J.E."/>
            <person name="Kallscheuer N."/>
            <person name="Luecker S."/>
            <person name="Lage O.M."/>
            <person name="Pohl T."/>
            <person name="Merkel B.J."/>
            <person name="Hornburger P."/>
            <person name="Mueller R.-W."/>
            <person name="Bruemmer F."/>
            <person name="Labrenz M."/>
            <person name="Spormann A.M."/>
            <person name="Op den Camp H."/>
            <person name="Overmann J."/>
            <person name="Amann R."/>
            <person name="Jetten M.S.M."/>
            <person name="Mascher T."/>
            <person name="Medema M.H."/>
            <person name="Devos D.P."/>
            <person name="Kaster A.-K."/>
            <person name="Ovreas L."/>
            <person name="Rohde M."/>
            <person name="Galperin M.Y."/>
            <person name="Jogler C."/>
        </authorList>
    </citation>
    <scope>NUCLEOTIDE SEQUENCE [LARGE SCALE GENOMIC DNA]</scope>
    <source>
        <strain evidence="6 7">Q31a</strain>
    </source>
</reference>
<organism evidence="6 7">
    <name type="scientific">Aureliella helgolandensis</name>
    <dbReference type="NCBI Taxonomy" id="2527968"/>
    <lineage>
        <taxon>Bacteria</taxon>
        <taxon>Pseudomonadati</taxon>
        <taxon>Planctomycetota</taxon>
        <taxon>Planctomycetia</taxon>
        <taxon>Pirellulales</taxon>
        <taxon>Pirellulaceae</taxon>
        <taxon>Aureliella</taxon>
    </lineage>
</organism>
<keyword evidence="7" id="KW-1185">Reference proteome</keyword>
<dbReference type="Proteomes" id="UP000318017">
    <property type="component" value="Chromosome"/>
</dbReference>
<dbReference type="GO" id="GO:0004650">
    <property type="term" value="F:polygalacturonase activity"/>
    <property type="evidence" value="ECO:0007669"/>
    <property type="project" value="InterPro"/>
</dbReference>
<dbReference type="InterPro" id="IPR000743">
    <property type="entry name" value="Glyco_hydro_28"/>
</dbReference>
<dbReference type="EMBL" id="CP036298">
    <property type="protein sequence ID" value="QDV25810.1"/>
    <property type="molecule type" value="Genomic_DNA"/>
</dbReference>
<dbReference type="Pfam" id="PF00295">
    <property type="entry name" value="Glyco_hydro_28"/>
    <property type="match status" value="1"/>
</dbReference>
<dbReference type="GO" id="GO:0005975">
    <property type="term" value="P:carbohydrate metabolic process"/>
    <property type="evidence" value="ECO:0007669"/>
    <property type="project" value="InterPro"/>
</dbReference>
<evidence type="ECO:0000256" key="2">
    <source>
        <dbReference type="ARBA" id="ARBA00022801"/>
    </source>
</evidence>
<dbReference type="KEGG" id="ahel:Q31a_41380"/>
<dbReference type="EC" id="3.2.1.82" evidence="6"/>
<dbReference type="PANTHER" id="PTHR31339">
    <property type="entry name" value="PECTIN LYASE-RELATED"/>
    <property type="match status" value="1"/>
</dbReference>
<evidence type="ECO:0000256" key="1">
    <source>
        <dbReference type="ARBA" id="ARBA00008834"/>
    </source>
</evidence>
<evidence type="ECO:0000313" key="6">
    <source>
        <dbReference type="EMBL" id="QDV25810.1"/>
    </source>
</evidence>
<dbReference type="OrthoDB" id="9795222at2"/>
<gene>
    <name evidence="6" type="primary">pehX</name>
    <name evidence="6" type="ORF">Q31a_41380</name>
</gene>
<name>A0A518GB97_9BACT</name>
<dbReference type="AlphaFoldDB" id="A0A518GB97"/>
<dbReference type="InterPro" id="IPR051801">
    <property type="entry name" value="GH28_Enzymes"/>
</dbReference>
<dbReference type="Gene3D" id="2.160.20.10">
    <property type="entry name" value="Single-stranded right-handed beta-helix, Pectin lyase-like"/>
    <property type="match status" value="1"/>
</dbReference>
<sequence precursor="true">MNQRTTASLLTTMALFVTTFSHAGDPADAVVDDNASTSAKVFNIKSFGAVGDGVAMETQAIQDSIDACHDAGGGVVRVPAGHFQFGTIVLKSNVTLSLDHGASLLGSADKDDYTTEGLDDPREGGPHCLIYAHGATNVAIEGLGIIDARGTAENFPRDRSRGKNRGLRPRLLRMDNCDGLSFSGVTWKRPAFWGLHLVDCKHIHFDSVKIQFRNNNFNNDGLDLDGCENVLIENCDIDSGDDAICLKSSKNPCRNIVVRRCKVSSNTAALKLGTSSRGGFIDVEVTNCYFYDCPMGAIKLQSVDGGRLENIAISRITMKDVGSPIFIRLGDRGSTFSKDEKEKPPVGTLKNIRISEIVAEVTIEDREKATRAAYKNIKAEDAPGITDKEKSKAGPIMITGIPGHYVENVRLQNVTISFPGHGTTEDAQRPVAEDTDRYPEQYFFGVLPSWGAYIRHAKNIEFVNVNLETRGPDERKQICLEDVEGFVER</sequence>
<feature type="signal peptide" evidence="5">
    <location>
        <begin position="1"/>
        <end position="23"/>
    </location>
</feature>
<dbReference type="SMART" id="SM00710">
    <property type="entry name" value="PbH1"/>
    <property type="match status" value="6"/>
</dbReference>
<evidence type="ECO:0000256" key="5">
    <source>
        <dbReference type="SAM" id="SignalP"/>
    </source>
</evidence>
<evidence type="ECO:0000313" key="7">
    <source>
        <dbReference type="Proteomes" id="UP000318017"/>
    </source>
</evidence>
<accession>A0A518GB97</accession>
<keyword evidence="3 4" id="KW-0326">Glycosidase</keyword>
<dbReference type="InterPro" id="IPR012334">
    <property type="entry name" value="Pectin_lyas_fold"/>
</dbReference>
<protein>
    <submittedName>
        <fullName evidence="6">Exo-poly-alpha-D-galacturonosidase</fullName>
        <ecNumber evidence="6">3.2.1.82</ecNumber>
    </submittedName>
</protein>
<dbReference type="SUPFAM" id="SSF51126">
    <property type="entry name" value="Pectin lyase-like"/>
    <property type="match status" value="1"/>
</dbReference>
<keyword evidence="2 4" id="KW-0378">Hydrolase</keyword>
<feature type="chain" id="PRO_5021991121" evidence="5">
    <location>
        <begin position="24"/>
        <end position="489"/>
    </location>
</feature>
<evidence type="ECO:0000256" key="4">
    <source>
        <dbReference type="RuleBase" id="RU361169"/>
    </source>
</evidence>
<keyword evidence="5" id="KW-0732">Signal</keyword>
<dbReference type="RefSeq" id="WP_145081399.1">
    <property type="nucleotide sequence ID" value="NZ_CP036298.1"/>
</dbReference>
<evidence type="ECO:0000256" key="3">
    <source>
        <dbReference type="ARBA" id="ARBA00023295"/>
    </source>
</evidence>